<sequence length="94" mass="10742">MIFPFALARRGRQGARPKITACIRVRLAESDYLSDTRYEFEALAPVARGTETDKIKGVTRDKNCGVDKHPLQHIVLHSERIEHAHSERIEHVPQ</sequence>
<reference evidence="1 2" key="1">
    <citation type="submission" date="2015-07" db="EMBL/GenBank/DDBJ databases">
        <title>The genome of Melipona quadrifasciata.</title>
        <authorList>
            <person name="Pan H."/>
            <person name="Kapheim K."/>
        </authorList>
    </citation>
    <scope>NUCLEOTIDE SEQUENCE [LARGE SCALE GENOMIC DNA]</scope>
    <source>
        <strain evidence="1">0111107301</strain>
        <tissue evidence="1">Whole body</tissue>
    </source>
</reference>
<evidence type="ECO:0000313" key="1">
    <source>
        <dbReference type="EMBL" id="KOX73576.1"/>
    </source>
</evidence>
<keyword evidence="2" id="KW-1185">Reference proteome</keyword>
<protein>
    <submittedName>
        <fullName evidence="1">Uncharacterized protein</fullName>
    </submittedName>
</protein>
<dbReference type="EMBL" id="KQ435794">
    <property type="protein sequence ID" value="KOX73576.1"/>
    <property type="molecule type" value="Genomic_DNA"/>
</dbReference>
<gene>
    <name evidence="1" type="ORF">WN51_13653</name>
</gene>
<accession>A0A0M9A010</accession>
<evidence type="ECO:0000313" key="2">
    <source>
        <dbReference type="Proteomes" id="UP000053105"/>
    </source>
</evidence>
<dbReference type="Proteomes" id="UP000053105">
    <property type="component" value="Unassembled WGS sequence"/>
</dbReference>
<organism evidence="1 2">
    <name type="scientific">Melipona quadrifasciata</name>
    <dbReference type="NCBI Taxonomy" id="166423"/>
    <lineage>
        <taxon>Eukaryota</taxon>
        <taxon>Metazoa</taxon>
        <taxon>Ecdysozoa</taxon>
        <taxon>Arthropoda</taxon>
        <taxon>Hexapoda</taxon>
        <taxon>Insecta</taxon>
        <taxon>Pterygota</taxon>
        <taxon>Neoptera</taxon>
        <taxon>Endopterygota</taxon>
        <taxon>Hymenoptera</taxon>
        <taxon>Apocrita</taxon>
        <taxon>Aculeata</taxon>
        <taxon>Apoidea</taxon>
        <taxon>Anthophila</taxon>
        <taxon>Apidae</taxon>
        <taxon>Melipona</taxon>
    </lineage>
</organism>
<dbReference type="AlphaFoldDB" id="A0A0M9A010"/>
<name>A0A0M9A010_9HYME</name>
<proteinExistence type="predicted"/>